<dbReference type="InterPro" id="IPR001789">
    <property type="entry name" value="Sig_transdc_resp-reg_receiver"/>
</dbReference>
<evidence type="ECO:0000313" key="9">
    <source>
        <dbReference type="Proteomes" id="UP001236500"/>
    </source>
</evidence>
<dbReference type="InterPro" id="IPR002078">
    <property type="entry name" value="Sigma_54_int"/>
</dbReference>
<evidence type="ECO:0000259" key="6">
    <source>
        <dbReference type="PROSITE" id="PS50045"/>
    </source>
</evidence>
<dbReference type="InterPro" id="IPR025944">
    <property type="entry name" value="Sigma_54_int_dom_CS"/>
</dbReference>
<gene>
    <name evidence="8" type="ORF">PVT68_07785</name>
</gene>
<evidence type="ECO:0000256" key="1">
    <source>
        <dbReference type="ARBA" id="ARBA00022741"/>
    </source>
</evidence>
<dbReference type="PRINTS" id="PR01590">
    <property type="entry name" value="HTHFIS"/>
</dbReference>
<dbReference type="Pfam" id="PF00072">
    <property type="entry name" value="Response_reg"/>
    <property type="match status" value="1"/>
</dbReference>
<dbReference type="InterPro" id="IPR011006">
    <property type="entry name" value="CheY-like_superfamily"/>
</dbReference>
<dbReference type="Gene3D" id="3.40.50.300">
    <property type="entry name" value="P-loop containing nucleotide triphosphate hydrolases"/>
    <property type="match status" value="1"/>
</dbReference>
<dbReference type="PROSITE" id="PS50110">
    <property type="entry name" value="RESPONSE_REGULATORY"/>
    <property type="match status" value="1"/>
</dbReference>
<dbReference type="PROSITE" id="PS50045">
    <property type="entry name" value="SIGMA54_INTERACT_4"/>
    <property type="match status" value="1"/>
</dbReference>
<dbReference type="Pfam" id="PF25601">
    <property type="entry name" value="AAA_lid_14"/>
    <property type="match status" value="1"/>
</dbReference>
<evidence type="ECO:0000256" key="5">
    <source>
        <dbReference type="PROSITE-ProRule" id="PRU00169"/>
    </source>
</evidence>
<keyword evidence="3" id="KW-0805">Transcription regulation</keyword>
<keyword evidence="9" id="KW-1185">Reference proteome</keyword>
<dbReference type="Gene3D" id="1.10.8.60">
    <property type="match status" value="1"/>
</dbReference>
<dbReference type="Gene3D" id="3.40.50.2300">
    <property type="match status" value="1"/>
</dbReference>
<evidence type="ECO:0000256" key="2">
    <source>
        <dbReference type="ARBA" id="ARBA00022840"/>
    </source>
</evidence>
<dbReference type="InterPro" id="IPR003593">
    <property type="entry name" value="AAA+_ATPase"/>
</dbReference>
<dbReference type="InterPro" id="IPR058031">
    <property type="entry name" value="AAA_lid_NorR"/>
</dbReference>
<dbReference type="SUPFAM" id="SSF46689">
    <property type="entry name" value="Homeodomain-like"/>
    <property type="match status" value="1"/>
</dbReference>
<dbReference type="PANTHER" id="PTHR32071">
    <property type="entry name" value="TRANSCRIPTIONAL REGULATORY PROTEIN"/>
    <property type="match status" value="1"/>
</dbReference>
<dbReference type="EMBL" id="CP118605">
    <property type="protein sequence ID" value="WGL18184.1"/>
    <property type="molecule type" value="Genomic_DNA"/>
</dbReference>
<proteinExistence type="predicted"/>
<sequence>MADRSPIALVVDDEPDICDLISMTLQRMDVRADVAMSVAEASRRLSEKQYDFCLTDMRLPDGDGLQLVEKIQDLPPGQTLPVAVITAHGNMDSAISALKLGAFDFVSKPVNLERLRALVQLALRLSEDHHLAQQEFPPMLQGQSAAIQALRQQIEKVARSDAPVHIYGEIGSGKELTARSIHQQGPRAQEAFISLQCSAIPTEQLEATLFGCASGGNYKPGLLQQANRGSLFIDEVTELPLEIQARLLRTIQEKRFTPTGTDQTIELDVRILSASLGQIASNVRSGYFRSDLYYRISVIEVAVPPLRQRSDDIPLLTRNLLRWLSANTQGSARFTPPRVTLDAVDALQAYSFPGNLRELENILERALTLSDSNTLRAENLLLHTEAPLPPTSPCGHSVYLAAADIEVNAGNTNSGTSRYPVYPQQFSTSEYETLDDFLQSIEREALEKALNETQWNRTAAAEKLGISFRSLRYRLKKLGLEND</sequence>
<feature type="domain" description="Response regulatory" evidence="7">
    <location>
        <begin position="7"/>
        <end position="123"/>
    </location>
</feature>
<evidence type="ECO:0000256" key="4">
    <source>
        <dbReference type="ARBA" id="ARBA00023163"/>
    </source>
</evidence>
<dbReference type="SMART" id="SM00382">
    <property type="entry name" value="AAA"/>
    <property type="match status" value="1"/>
</dbReference>
<dbReference type="CDD" id="cd00009">
    <property type="entry name" value="AAA"/>
    <property type="match status" value="1"/>
</dbReference>
<dbReference type="PROSITE" id="PS00688">
    <property type="entry name" value="SIGMA54_INTERACT_3"/>
    <property type="match status" value="1"/>
</dbReference>
<evidence type="ECO:0000259" key="7">
    <source>
        <dbReference type="PROSITE" id="PS50110"/>
    </source>
</evidence>
<reference evidence="8 9" key="1">
    <citation type="submission" date="2023-02" db="EMBL/GenBank/DDBJ databases">
        <title>Description and genomic characterization of Microbulbifer bruguierae sp. nov., isolated from the sediment of mangrove plant Bruguiera sexangula.</title>
        <authorList>
            <person name="Long M."/>
        </authorList>
    </citation>
    <scope>NUCLEOTIDE SEQUENCE [LARGE SCALE GENOMIC DNA]</scope>
    <source>
        <strain evidence="8 9">H12</strain>
    </source>
</reference>
<dbReference type="RefSeq" id="WP_280322154.1">
    <property type="nucleotide sequence ID" value="NZ_CP118605.1"/>
</dbReference>
<dbReference type="SUPFAM" id="SSF52540">
    <property type="entry name" value="P-loop containing nucleoside triphosphate hydrolases"/>
    <property type="match status" value="1"/>
</dbReference>
<dbReference type="PANTHER" id="PTHR32071:SF100">
    <property type="entry name" value="RESPONSE REGULATOR PROTEIN PILR"/>
    <property type="match status" value="1"/>
</dbReference>
<organism evidence="8 9">
    <name type="scientific">Microbulbifer bruguierae</name>
    <dbReference type="NCBI Taxonomy" id="3029061"/>
    <lineage>
        <taxon>Bacteria</taxon>
        <taxon>Pseudomonadati</taxon>
        <taxon>Pseudomonadota</taxon>
        <taxon>Gammaproteobacteria</taxon>
        <taxon>Cellvibrionales</taxon>
        <taxon>Microbulbiferaceae</taxon>
        <taxon>Microbulbifer</taxon>
    </lineage>
</organism>
<keyword evidence="5" id="KW-0597">Phosphoprotein</keyword>
<dbReference type="Gene3D" id="1.10.10.60">
    <property type="entry name" value="Homeodomain-like"/>
    <property type="match status" value="1"/>
</dbReference>
<dbReference type="InterPro" id="IPR027417">
    <property type="entry name" value="P-loop_NTPase"/>
</dbReference>
<feature type="domain" description="Sigma-54 factor interaction" evidence="6">
    <location>
        <begin position="140"/>
        <end position="368"/>
    </location>
</feature>
<keyword evidence="2" id="KW-0067">ATP-binding</keyword>
<dbReference type="Proteomes" id="UP001236500">
    <property type="component" value="Chromosome"/>
</dbReference>
<dbReference type="InterPro" id="IPR009057">
    <property type="entry name" value="Homeodomain-like_sf"/>
</dbReference>
<dbReference type="SUPFAM" id="SSF52172">
    <property type="entry name" value="CheY-like"/>
    <property type="match status" value="1"/>
</dbReference>
<dbReference type="InterPro" id="IPR002197">
    <property type="entry name" value="HTH_Fis"/>
</dbReference>
<evidence type="ECO:0000256" key="3">
    <source>
        <dbReference type="ARBA" id="ARBA00023015"/>
    </source>
</evidence>
<keyword evidence="1" id="KW-0547">Nucleotide-binding</keyword>
<dbReference type="SMART" id="SM00448">
    <property type="entry name" value="REC"/>
    <property type="match status" value="1"/>
</dbReference>
<evidence type="ECO:0000313" key="8">
    <source>
        <dbReference type="EMBL" id="WGL18184.1"/>
    </source>
</evidence>
<dbReference type="Pfam" id="PF02954">
    <property type="entry name" value="HTH_8"/>
    <property type="match status" value="1"/>
</dbReference>
<name>A0ABY8NIC2_9GAMM</name>
<protein>
    <submittedName>
        <fullName evidence="8">Sigma-54 dependent transcriptional regulator</fullName>
    </submittedName>
</protein>
<keyword evidence="4" id="KW-0804">Transcription</keyword>
<feature type="modified residue" description="4-aspartylphosphate" evidence="5">
    <location>
        <position position="56"/>
    </location>
</feature>
<accession>A0ABY8NIC2</accession>
<dbReference type="Pfam" id="PF00158">
    <property type="entry name" value="Sigma54_activat"/>
    <property type="match status" value="1"/>
</dbReference>